<feature type="domain" description="KAP NTPase" evidence="1">
    <location>
        <begin position="30"/>
        <end position="274"/>
    </location>
</feature>
<accession>A0A521CAL9</accession>
<reference evidence="2 3" key="1">
    <citation type="submission" date="2017-05" db="EMBL/GenBank/DDBJ databases">
        <authorList>
            <person name="Varghese N."/>
            <person name="Submissions S."/>
        </authorList>
    </citation>
    <scope>NUCLEOTIDE SEQUENCE [LARGE SCALE GENOMIC DNA]</scope>
    <source>
        <strain evidence="2 3">DSM 28009</strain>
    </source>
</reference>
<evidence type="ECO:0000313" key="2">
    <source>
        <dbReference type="EMBL" id="SMO55851.1"/>
    </source>
</evidence>
<dbReference type="SUPFAM" id="SSF52540">
    <property type="entry name" value="P-loop containing nucleoside triphosphate hydrolases"/>
    <property type="match status" value="1"/>
</dbReference>
<gene>
    <name evidence="2" type="ORF">SAMN06265380_102242</name>
</gene>
<dbReference type="Proteomes" id="UP000319555">
    <property type="component" value="Unassembled WGS sequence"/>
</dbReference>
<evidence type="ECO:0000313" key="3">
    <source>
        <dbReference type="Proteomes" id="UP000319555"/>
    </source>
</evidence>
<dbReference type="EMBL" id="FXTE01000002">
    <property type="protein sequence ID" value="SMO55851.1"/>
    <property type="molecule type" value="Genomic_DNA"/>
</dbReference>
<dbReference type="OrthoDB" id="88903at2"/>
<evidence type="ECO:0000259" key="1">
    <source>
        <dbReference type="Pfam" id="PF07693"/>
    </source>
</evidence>
<protein>
    <submittedName>
        <fullName evidence="2">KAP family P-loop domain-containing protein</fullName>
    </submittedName>
</protein>
<dbReference type="Pfam" id="PF07693">
    <property type="entry name" value="KAP_NTPase"/>
    <property type="match status" value="1"/>
</dbReference>
<dbReference type="RefSeq" id="WP_142635636.1">
    <property type="nucleotide sequence ID" value="NZ_FXTE01000002.1"/>
</dbReference>
<dbReference type="AlphaFoldDB" id="A0A521CAL9"/>
<keyword evidence="3" id="KW-1185">Reference proteome</keyword>
<sequence>MRLTIPEPKIDLYTDGFAVHDKLSRKPTGDKLSELVERIDDPLVIALDGAWGSGKSFFLKCWVGEHLKREGNITQTVYFDAFKHDFLDDPLIALTGAIAGRFEDADDETAQKAWNKAKRVAPALGRAIVRAGVSVATAGLVNKADELADAAIETASRELDGAVAEFWKRENEKRAAMESFRQALVDLTEPDEQKTPSRKLIVVIDELDRCRPDYALALLEVIKHFFKVDGVHFVLGANLNELENSVRKRYGGAVAAAQYLQKFISITVNVPQNQSGFMDFASVQHYRYVIKSLGTGDDWRHLRVLQLLELMPRSTQPSLRDIEKIAACIAISPDVELRNELEYTALAVMTLLSVTRPELFRQTLKSQADLDELLNYFSVTERDGSSVMQDIQGTVFWICQLTQKPEVLITNEQSQWFSSMGLDNNNKHMRRKFLQGIHNKTLALFRLPR</sequence>
<name>A0A521CAL9_9RHOB</name>
<dbReference type="Gene3D" id="3.40.50.300">
    <property type="entry name" value="P-loop containing nucleotide triphosphate hydrolases"/>
    <property type="match status" value="1"/>
</dbReference>
<proteinExistence type="predicted"/>
<dbReference type="InterPro" id="IPR011646">
    <property type="entry name" value="KAP_P-loop"/>
</dbReference>
<dbReference type="InterPro" id="IPR027417">
    <property type="entry name" value="P-loop_NTPase"/>
</dbReference>
<organism evidence="2 3">
    <name type="scientific">Ruegeria faecimaris</name>
    <dbReference type="NCBI Taxonomy" id="686389"/>
    <lineage>
        <taxon>Bacteria</taxon>
        <taxon>Pseudomonadati</taxon>
        <taxon>Pseudomonadota</taxon>
        <taxon>Alphaproteobacteria</taxon>
        <taxon>Rhodobacterales</taxon>
        <taxon>Roseobacteraceae</taxon>
        <taxon>Ruegeria</taxon>
    </lineage>
</organism>